<feature type="transmembrane region" description="Helical" evidence="2">
    <location>
        <begin position="74"/>
        <end position="97"/>
    </location>
</feature>
<feature type="transmembrane region" description="Helical" evidence="2">
    <location>
        <begin position="117"/>
        <end position="137"/>
    </location>
</feature>
<accession>A0A078BEA3</accession>
<evidence type="ECO:0000256" key="1">
    <source>
        <dbReference type="SAM" id="MobiDB-lite"/>
    </source>
</evidence>
<reference evidence="3 4" key="1">
    <citation type="submission" date="2014-06" db="EMBL/GenBank/DDBJ databases">
        <authorList>
            <person name="Swart Estienne"/>
        </authorList>
    </citation>
    <scope>NUCLEOTIDE SEQUENCE [LARGE SCALE GENOMIC DNA]</scope>
    <source>
        <strain evidence="3 4">130c</strain>
    </source>
</reference>
<feature type="transmembrane region" description="Helical" evidence="2">
    <location>
        <begin position="204"/>
        <end position="226"/>
    </location>
</feature>
<feature type="region of interest" description="Disordered" evidence="1">
    <location>
        <begin position="388"/>
        <end position="417"/>
    </location>
</feature>
<feature type="transmembrane region" description="Helical" evidence="2">
    <location>
        <begin position="246"/>
        <end position="265"/>
    </location>
</feature>
<keyword evidence="2" id="KW-0812">Transmembrane</keyword>
<keyword evidence="2" id="KW-0472">Membrane</keyword>
<keyword evidence="4" id="KW-1185">Reference proteome</keyword>
<feature type="transmembrane region" description="Helical" evidence="2">
    <location>
        <begin position="39"/>
        <end position="62"/>
    </location>
</feature>
<dbReference type="AlphaFoldDB" id="A0A078BEA3"/>
<dbReference type="InParanoid" id="A0A078BEA3"/>
<sequence length="417" mass="48584">MQWEEQSIAYRLQSHVSSDLHFLLQSDQDSDNTNDKLSFIMILIGVFNFVFLCVSAHLVYKIQRLIKFTDIPQLLSITSIFLSIFFIGIYIVLFILYVRFPDNEYLQDSNIIRISNFIAVMFFSFALVFDLYKWMIFLVATKMYINPRKNIYVRNQRILLWALITAQLILLTIALVFITLMLIYDYDTDDEHKWEVTQNILDVQFYFVACLFFIILTVFIVVDVWLIRRLKIFYPSFYQRQKGQILLANFGTILSLSARLVINIVMTQPFYNELLNDSLDPIHQIISITLGFYLPIGAITYSLMYAFQQKKRLQNRQIQIKSQIGSPSLIEDEEMDDALFQIWDSGANDVSSDSTARYHMNLAPGLQMSIAKGQMIHTNSMIDIQKRGDTGSSILMPNPFEEKEDESKSFISQSDDL</sequence>
<dbReference type="OrthoDB" id="326402at2759"/>
<organism evidence="3 4">
    <name type="scientific">Stylonychia lemnae</name>
    <name type="common">Ciliate</name>
    <dbReference type="NCBI Taxonomy" id="5949"/>
    <lineage>
        <taxon>Eukaryota</taxon>
        <taxon>Sar</taxon>
        <taxon>Alveolata</taxon>
        <taxon>Ciliophora</taxon>
        <taxon>Intramacronucleata</taxon>
        <taxon>Spirotrichea</taxon>
        <taxon>Stichotrichia</taxon>
        <taxon>Sporadotrichida</taxon>
        <taxon>Oxytrichidae</taxon>
        <taxon>Stylonychinae</taxon>
        <taxon>Stylonychia</taxon>
    </lineage>
</organism>
<evidence type="ECO:0000313" key="4">
    <source>
        <dbReference type="Proteomes" id="UP000039865"/>
    </source>
</evidence>
<dbReference type="EMBL" id="CCKQ01019448">
    <property type="protein sequence ID" value="CDW91462.1"/>
    <property type="molecule type" value="Genomic_DNA"/>
</dbReference>
<feature type="transmembrane region" description="Helical" evidence="2">
    <location>
        <begin position="158"/>
        <end position="184"/>
    </location>
</feature>
<keyword evidence="2" id="KW-1133">Transmembrane helix</keyword>
<proteinExistence type="predicted"/>
<name>A0A078BEA3_STYLE</name>
<dbReference type="Proteomes" id="UP000039865">
    <property type="component" value="Unassembled WGS sequence"/>
</dbReference>
<protein>
    <recommendedName>
        <fullName evidence="5">THH1/TOM1/TOM3 domain-containing protein</fullName>
    </recommendedName>
</protein>
<evidence type="ECO:0000313" key="3">
    <source>
        <dbReference type="EMBL" id="CDW91462.1"/>
    </source>
</evidence>
<feature type="transmembrane region" description="Helical" evidence="2">
    <location>
        <begin position="285"/>
        <end position="307"/>
    </location>
</feature>
<gene>
    <name evidence="3" type="primary">Contig10095.g10786</name>
    <name evidence="3" type="ORF">STYLEM_20617</name>
</gene>
<evidence type="ECO:0008006" key="5">
    <source>
        <dbReference type="Google" id="ProtNLM"/>
    </source>
</evidence>
<evidence type="ECO:0000256" key="2">
    <source>
        <dbReference type="SAM" id="Phobius"/>
    </source>
</evidence>